<evidence type="ECO:0000256" key="6">
    <source>
        <dbReference type="ARBA" id="ARBA00022723"/>
    </source>
</evidence>
<comment type="subcellular location">
    <subcellularLocation>
        <location evidence="2">Secreted</location>
    </subcellularLocation>
</comment>
<dbReference type="EMBL" id="PGUY01000002">
    <property type="protein sequence ID" value="PLT31729.1"/>
    <property type="molecule type" value="Genomic_DNA"/>
</dbReference>
<dbReference type="PANTHER" id="PTHR43806:SF11">
    <property type="entry name" value="CEREVISIN-RELATED"/>
    <property type="match status" value="1"/>
</dbReference>
<sequence length="1217" mass="133666">MKLFPKGFVYYVCFYFLKKERSPSITSRTLHRLYVFKMKIWGKIMKKFVKNMAILGVCAGLLLPGTAHASLQSDLKQVKNVLAGKYDPNTRQFKSITDSYSMGSQKEKKPQFSEDTIVIKYKTPISRTQHSLLGATVIRQDSSLKYVVVKVKNKAAQEKALKAYLKNSSIISAQPSVLFQTFGTPDPKASKQYLNSMLQISKAQSLAGNRKVKVAVIDQGVDIKHAELKNKVISSFNILNPANPGVPEFHGTHVSGIIAGEKNNGVGGYGVNPNADIISIDVFNRSWGTNDYTIAQGIDKAIEQGAKVINMSLGSYAPSPILEETVQKAISKGIVIVASAGNESWDMPSYPASYEGVISVGSINSKKSLSSYSNFGPSVDIVAPGEDVYSSIYEPEKLSSFRNMSGTSMASPVVAGVASLILAKNPSLTPASVEYILKRTASDLGAKGYDTKFGSGLVNPVSALSYNLKNVPKAVTKKWTDKEIINEAAAVSAAKPLSITKSFTQPSEQHWIQFEVKEGEYIQTALKSAAQYDHKLTLKFFGTNQAQTSVIDSVRNGKSEAKLIKAPFTGTMAIGVKDVNGQYDTSKKNQYTLQVTKAAELPEDASTLTNMTEIGEVPFSNAENTFIGSDKIDNDYFTFKADGEKLFNLKVSGVAGVNSSINVYREDSLIPPQEPGEPVMTDEEKLELLKNMLDGEKAMPGEFSSNRGGAGDGESLYFKGEKDVKYIVKVSNKPELTEENFFFFFGPLFESNLSPESSLTPYTLSLTSSEFIPDEDGFPFEGGEEGEEGEEGGDGDLNGDGIYDMEDDILYFEQRVNQYKEMSRPYTLGQGASGTLQHRGDSDIFTFQADKSGIYKFNTPKVNGQAFLVEVLRLTTEKLEDGREIPFLNSVGNNFNWTGWGALNSQITTGLKKGETYFIQVSSNPFENDFSYQKYNITSSYIYADQSDKYEDNDLMKNQAKNLPANGKVTGNFAMPGDMDAFYFSPAKSGVYSVLAEKGTVSSALQAKLPKELFNKVYKIPVIIEDVNRNRKYDKADYENYSVIEAGAASGTTYGSFNAVKGKKYFIVLDHYIDGGTLSLEPYNLTVAAAKTADEDAKSVVKNNKPSKPIALKAVNSKEFKASGYLNAGVKFGDEDWYVLTLKKDTSVKIDLTAGIESDMSLSLYQNGKLLNKADYYPEGDNESLVRTLKKGTYHIKVRDYFGNSSVKPYELKVTLK</sequence>
<feature type="domain" description="Peptidase C-terminal archaeal/bacterial" evidence="14">
    <location>
        <begin position="1134"/>
        <end position="1199"/>
    </location>
</feature>
<evidence type="ECO:0000313" key="16">
    <source>
        <dbReference type="EMBL" id="PLT31729.1"/>
    </source>
</evidence>
<dbReference type="InterPro" id="IPR036852">
    <property type="entry name" value="Peptidase_S8/S53_dom_sf"/>
</dbReference>
<evidence type="ECO:0000256" key="9">
    <source>
        <dbReference type="ARBA" id="ARBA00022837"/>
    </source>
</evidence>
<evidence type="ECO:0000256" key="10">
    <source>
        <dbReference type="PIRSR" id="PIRSR615500-1"/>
    </source>
</evidence>
<evidence type="ECO:0000256" key="8">
    <source>
        <dbReference type="ARBA" id="ARBA00022825"/>
    </source>
</evidence>
<feature type="active site" description="Charge relay system" evidence="10 11">
    <location>
        <position position="250"/>
    </location>
</feature>
<dbReference type="InterPro" id="IPR023828">
    <property type="entry name" value="Peptidase_S8_Ser-AS"/>
</dbReference>
<dbReference type="PANTHER" id="PTHR43806">
    <property type="entry name" value="PEPTIDASE S8"/>
    <property type="match status" value="1"/>
</dbReference>
<keyword evidence="8 11" id="KW-0720">Serine protease</keyword>
<keyword evidence="4" id="KW-0964">Secreted</keyword>
<dbReference type="CDD" id="cd07477">
    <property type="entry name" value="Peptidases_S8_Subtilisin_subset"/>
    <property type="match status" value="1"/>
</dbReference>
<organism evidence="16 17">
    <name type="scientific">Peribacillus deserti</name>
    <dbReference type="NCBI Taxonomy" id="673318"/>
    <lineage>
        <taxon>Bacteria</taxon>
        <taxon>Bacillati</taxon>
        <taxon>Bacillota</taxon>
        <taxon>Bacilli</taxon>
        <taxon>Bacillales</taxon>
        <taxon>Bacillaceae</taxon>
        <taxon>Peribacillus</taxon>
    </lineage>
</organism>
<feature type="active site" description="Charge relay system" evidence="10 11">
    <location>
        <position position="408"/>
    </location>
</feature>
<dbReference type="GO" id="GO:0005576">
    <property type="term" value="C:extracellular region"/>
    <property type="evidence" value="ECO:0007669"/>
    <property type="project" value="UniProtKB-SubCell"/>
</dbReference>
<evidence type="ECO:0000256" key="3">
    <source>
        <dbReference type="ARBA" id="ARBA00011073"/>
    </source>
</evidence>
<dbReference type="InterPro" id="IPR007280">
    <property type="entry name" value="Peptidase_C_arc/bac"/>
</dbReference>
<dbReference type="Gene3D" id="2.60.120.380">
    <property type="match status" value="4"/>
</dbReference>
<feature type="domain" description="Peptidase S8/S53" evidence="13">
    <location>
        <begin position="210"/>
        <end position="456"/>
    </location>
</feature>
<dbReference type="InterPro" id="IPR022398">
    <property type="entry name" value="Peptidase_S8_His-AS"/>
</dbReference>
<evidence type="ECO:0000256" key="1">
    <source>
        <dbReference type="ARBA" id="ARBA00001913"/>
    </source>
</evidence>
<dbReference type="InterPro" id="IPR054399">
    <property type="entry name" value="Fervidolysin-like_N_prodom"/>
</dbReference>
<dbReference type="GO" id="GO:0046872">
    <property type="term" value="F:metal ion binding"/>
    <property type="evidence" value="ECO:0007669"/>
    <property type="project" value="UniProtKB-KW"/>
</dbReference>
<dbReference type="InterPro" id="IPR034202">
    <property type="entry name" value="Subtilisin_Carlsberg-like"/>
</dbReference>
<keyword evidence="17" id="KW-1185">Reference proteome</keyword>
<evidence type="ECO:0000259" key="15">
    <source>
        <dbReference type="Pfam" id="PF22148"/>
    </source>
</evidence>
<dbReference type="InterPro" id="IPR050131">
    <property type="entry name" value="Peptidase_S8_subtilisin-like"/>
</dbReference>
<dbReference type="PROSITE" id="PS00138">
    <property type="entry name" value="SUBTILASE_SER"/>
    <property type="match status" value="1"/>
</dbReference>
<comment type="cofactor">
    <cofactor evidence="1">
        <name>Ca(2+)</name>
        <dbReference type="ChEBI" id="CHEBI:29108"/>
    </cofactor>
</comment>
<dbReference type="PRINTS" id="PR00723">
    <property type="entry name" value="SUBTILISIN"/>
</dbReference>
<dbReference type="InterPro" id="IPR000209">
    <property type="entry name" value="Peptidase_S8/S53_dom"/>
</dbReference>
<reference evidence="16 17" key="1">
    <citation type="submission" date="2017-11" db="EMBL/GenBank/DDBJ databases">
        <title>Comparitive Functional Genomics of Dry Heat Resistant strains isolated from the Viking Spacecraft.</title>
        <authorList>
            <person name="Seuylemezian A."/>
            <person name="Cooper K."/>
            <person name="Vaishampayan P."/>
        </authorList>
    </citation>
    <scope>NUCLEOTIDE SEQUENCE [LARGE SCALE GENOMIC DNA]</scope>
    <source>
        <strain evidence="16 17">V1-29</strain>
    </source>
</reference>
<keyword evidence="9" id="KW-0106">Calcium</keyword>
<dbReference type="Pfam" id="PF22148">
    <property type="entry name" value="Fervidolysin_NPro-like"/>
    <property type="match status" value="1"/>
</dbReference>
<dbReference type="GO" id="GO:0006508">
    <property type="term" value="P:proteolysis"/>
    <property type="evidence" value="ECO:0007669"/>
    <property type="project" value="UniProtKB-KW"/>
</dbReference>
<dbReference type="Pfam" id="PF00082">
    <property type="entry name" value="Peptidase_S8"/>
    <property type="match status" value="1"/>
</dbReference>
<proteinExistence type="inferred from homology"/>
<evidence type="ECO:0000256" key="2">
    <source>
        <dbReference type="ARBA" id="ARBA00004613"/>
    </source>
</evidence>
<protein>
    <submittedName>
        <fullName evidence="16">Peptidase S8</fullName>
    </submittedName>
</protein>
<dbReference type="SUPFAM" id="SSF52743">
    <property type="entry name" value="Subtilisin-like"/>
    <property type="match status" value="1"/>
</dbReference>
<dbReference type="AlphaFoldDB" id="A0A2N5MBI5"/>
<accession>A0A2N5MBI5</accession>
<dbReference type="PROSITE" id="PS51892">
    <property type="entry name" value="SUBTILASE"/>
    <property type="match status" value="1"/>
</dbReference>
<evidence type="ECO:0000256" key="5">
    <source>
        <dbReference type="ARBA" id="ARBA00022670"/>
    </source>
</evidence>
<evidence type="ECO:0000259" key="14">
    <source>
        <dbReference type="Pfam" id="PF04151"/>
    </source>
</evidence>
<evidence type="ECO:0000256" key="12">
    <source>
        <dbReference type="SAM" id="MobiDB-lite"/>
    </source>
</evidence>
<gene>
    <name evidence="16" type="ORF">CUU66_00765</name>
</gene>
<evidence type="ECO:0000256" key="4">
    <source>
        <dbReference type="ARBA" id="ARBA00022525"/>
    </source>
</evidence>
<keyword evidence="5 11" id="KW-0645">Protease</keyword>
<evidence type="ECO:0000256" key="11">
    <source>
        <dbReference type="PROSITE-ProRule" id="PRU01240"/>
    </source>
</evidence>
<evidence type="ECO:0000313" key="17">
    <source>
        <dbReference type="Proteomes" id="UP000234748"/>
    </source>
</evidence>
<keyword evidence="7 11" id="KW-0378">Hydrolase</keyword>
<dbReference type="Proteomes" id="UP000234748">
    <property type="component" value="Unassembled WGS sequence"/>
</dbReference>
<feature type="compositionally biased region" description="Acidic residues" evidence="12">
    <location>
        <begin position="776"/>
        <end position="794"/>
    </location>
</feature>
<feature type="domain" description="Fervidolysin-like N-terminal prodomain" evidence="15">
    <location>
        <begin position="104"/>
        <end position="176"/>
    </location>
</feature>
<dbReference type="GO" id="GO:0004252">
    <property type="term" value="F:serine-type endopeptidase activity"/>
    <property type="evidence" value="ECO:0007669"/>
    <property type="project" value="UniProtKB-UniRule"/>
</dbReference>
<dbReference type="PROSITE" id="PS00137">
    <property type="entry name" value="SUBTILASE_HIS"/>
    <property type="match status" value="1"/>
</dbReference>
<dbReference type="InterPro" id="IPR015500">
    <property type="entry name" value="Peptidase_S8_subtilisin-rel"/>
</dbReference>
<dbReference type="Pfam" id="PF04151">
    <property type="entry name" value="PPC"/>
    <property type="match status" value="1"/>
</dbReference>
<evidence type="ECO:0000256" key="7">
    <source>
        <dbReference type="ARBA" id="ARBA00022801"/>
    </source>
</evidence>
<feature type="region of interest" description="Disordered" evidence="12">
    <location>
        <begin position="776"/>
        <end position="799"/>
    </location>
</feature>
<evidence type="ECO:0000259" key="13">
    <source>
        <dbReference type="Pfam" id="PF00082"/>
    </source>
</evidence>
<dbReference type="SUPFAM" id="SSF89260">
    <property type="entry name" value="Collagen-binding domain"/>
    <property type="match status" value="1"/>
</dbReference>
<dbReference type="OrthoDB" id="9798386at2"/>
<comment type="similarity">
    <text evidence="3 11">Belongs to the peptidase S8 family.</text>
</comment>
<name>A0A2N5MBI5_9BACI</name>
<keyword evidence="6" id="KW-0479">Metal-binding</keyword>
<comment type="caution">
    <text evidence="16">The sequence shown here is derived from an EMBL/GenBank/DDBJ whole genome shotgun (WGS) entry which is preliminary data.</text>
</comment>
<dbReference type="Gene3D" id="3.40.50.200">
    <property type="entry name" value="Peptidase S8/S53 domain"/>
    <property type="match status" value="1"/>
</dbReference>
<feature type="active site" description="Charge relay system" evidence="10 11">
    <location>
        <position position="218"/>
    </location>
</feature>